<evidence type="ECO:0000313" key="2">
    <source>
        <dbReference type="EMBL" id="GLC47717.1"/>
    </source>
</evidence>
<organism evidence="2 3">
    <name type="scientific">Pleodorina starrii</name>
    <dbReference type="NCBI Taxonomy" id="330485"/>
    <lineage>
        <taxon>Eukaryota</taxon>
        <taxon>Viridiplantae</taxon>
        <taxon>Chlorophyta</taxon>
        <taxon>core chlorophytes</taxon>
        <taxon>Chlorophyceae</taxon>
        <taxon>CS clade</taxon>
        <taxon>Chlamydomonadales</taxon>
        <taxon>Volvocaceae</taxon>
        <taxon>Pleodorina</taxon>
    </lineage>
</organism>
<feature type="region of interest" description="Disordered" evidence="1">
    <location>
        <begin position="53"/>
        <end position="121"/>
    </location>
</feature>
<comment type="caution">
    <text evidence="2">The sequence shown here is derived from an EMBL/GenBank/DDBJ whole genome shotgun (WGS) entry which is preliminary data.</text>
</comment>
<accession>A0A9W6B8D9</accession>
<sequence length="254" mass="27539">MCLLATNAARMEAANPSLHHCGCRCKRCREARRLAQQRPRSIDMSWCITRTNNGSSARSLASSSDTSSASCGRADTTSNLTSDGDTRASTSTRSSSENSSPADASFSDVPPLDPNNKPEGARLLSEVSYPDNRSVWYLPALQGWQQELVVKCVPCHSSERAAEIAVLSQDLFNPANGVVSDIMTVEEAQAEAHMALAVSRAGAKSRTDRLPYPHRDLFVQPLHVEVRPCSLVGTSLDAGHDLEVVMVYPYRCVS</sequence>
<protein>
    <submittedName>
        <fullName evidence="2">Uncharacterized protein</fullName>
    </submittedName>
</protein>
<dbReference type="Proteomes" id="UP001165080">
    <property type="component" value="Unassembled WGS sequence"/>
</dbReference>
<feature type="compositionally biased region" description="Low complexity" evidence="1">
    <location>
        <begin position="55"/>
        <end position="70"/>
    </location>
</feature>
<dbReference type="EMBL" id="BRXU01000001">
    <property type="protein sequence ID" value="GLC47717.1"/>
    <property type="molecule type" value="Genomic_DNA"/>
</dbReference>
<evidence type="ECO:0000256" key="1">
    <source>
        <dbReference type="SAM" id="MobiDB-lite"/>
    </source>
</evidence>
<keyword evidence="3" id="KW-1185">Reference proteome</keyword>
<name>A0A9W6B8D9_9CHLO</name>
<proteinExistence type="predicted"/>
<dbReference type="AlphaFoldDB" id="A0A9W6B8D9"/>
<evidence type="ECO:0000313" key="3">
    <source>
        <dbReference type="Proteomes" id="UP001165080"/>
    </source>
</evidence>
<feature type="compositionally biased region" description="Low complexity" evidence="1">
    <location>
        <begin position="81"/>
        <end position="107"/>
    </location>
</feature>
<gene>
    <name evidence="2" type="primary">PLEST000692</name>
    <name evidence="2" type="ORF">PLESTB_000018300</name>
</gene>
<reference evidence="2 3" key="1">
    <citation type="journal article" date="2023" name="Commun. Biol.">
        <title>Reorganization of the ancestral sex-determining regions during the evolution of trioecy in Pleodorina starrii.</title>
        <authorList>
            <person name="Takahashi K."/>
            <person name="Suzuki S."/>
            <person name="Kawai-Toyooka H."/>
            <person name="Yamamoto K."/>
            <person name="Hamaji T."/>
            <person name="Ootsuki R."/>
            <person name="Yamaguchi H."/>
            <person name="Kawachi M."/>
            <person name="Higashiyama T."/>
            <person name="Nozaki H."/>
        </authorList>
    </citation>
    <scope>NUCLEOTIDE SEQUENCE [LARGE SCALE GENOMIC DNA]</scope>
    <source>
        <strain evidence="2 3">NIES-4479</strain>
    </source>
</reference>